<dbReference type="AlphaFoldDB" id="A0A3P8C796"/>
<evidence type="ECO:0000313" key="3">
    <source>
        <dbReference type="Proteomes" id="UP000050761"/>
    </source>
</evidence>
<organism evidence="2">
    <name type="scientific">Heligmosomoides polygyrus</name>
    <name type="common">Parasitic roundworm</name>
    <dbReference type="NCBI Taxonomy" id="6339"/>
    <lineage>
        <taxon>Eukaryota</taxon>
        <taxon>Metazoa</taxon>
        <taxon>Ecdysozoa</taxon>
        <taxon>Nematoda</taxon>
        <taxon>Chromadorea</taxon>
        <taxon>Rhabditida</taxon>
        <taxon>Rhabditina</taxon>
        <taxon>Rhabditomorpha</taxon>
        <taxon>Strongyloidea</taxon>
        <taxon>Heligmosomidae</taxon>
        <taxon>Heligmosomoides</taxon>
    </lineage>
</organism>
<proteinExistence type="predicted"/>
<feature type="domain" description="BRCT" evidence="1">
    <location>
        <begin position="209"/>
        <end position="299"/>
    </location>
</feature>
<reference evidence="4" key="2">
    <citation type="submission" date="2019-09" db="UniProtKB">
        <authorList>
            <consortium name="WormBaseParasite"/>
        </authorList>
    </citation>
    <scope>IDENTIFICATION</scope>
</reference>
<dbReference type="OrthoDB" id="2384350at2759"/>
<evidence type="ECO:0000313" key="2">
    <source>
        <dbReference type="EMBL" id="VDP36127.1"/>
    </source>
</evidence>
<dbReference type="InterPro" id="IPR036420">
    <property type="entry name" value="BRCT_dom_sf"/>
</dbReference>
<dbReference type="Gene3D" id="3.40.50.10190">
    <property type="entry name" value="BRCT domain"/>
    <property type="match status" value="1"/>
</dbReference>
<dbReference type="Pfam" id="PF16589">
    <property type="entry name" value="BRCT_2"/>
    <property type="match status" value="1"/>
</dbReference>
<dbReference type="WBParaSite" id="HPBE_0002302801-mRNA-1">
    <property type="protein sequence ID" value="HPBE_0002302801-mRNA-1"/>
    <property type="gene ID" value="HPBE_0002302801"/>
</dbReference>
<dbReference type="PROSITE" id="PS50172">
    <property type="entry name" value="BRCT"/>
    <property type="match status" value="1"/>
</dbReference>
<gene>
    <name evidence="2" type="ORF">HPBE_LOCUS23027</name>
</gene>
<dbReference type="CDD" id="cd17751">
    <property type="entry name" value="BRCT_microcephalin_rpt3"/>
    <property type="match status" value="1"/>
</dbReference>
<reference evidence="2 3" key="1">
    <citation type="submission" date="2018-11" db="EMBL/GenBank/DDBJ databases">
        <authorList>
            <consortium name="Pathogen Informatics"/>
        </authorList>
    </citation>
    <scope>NUCLEOTIDE SEQUENCE [LARGE SCALE GENOMIC DNA]</scope>
</reference>
<name>A0A3P8C796_HELPZ</name>
<accession>A0A3P8C796</accession>
<sequence>MAFAALDCDMKRSLFSIAESCDIAGDFQESFCSILSEKKILRRRTHGAFPLEYREPLSSAVQIRRETTDEQNAVCGRSKPTSYADEEDLSVCDENQGGAYGPLVETASSLINQLQLASSSEEFVGKKRPLVVAKSRNGIIFTGFPKEWVLQADPTLQATRQRRGYSSPTTYRSAERVRRERNRVLAPHCDKLSSTLSAKYNMCLKNREQLRLLFSEMGKIFVCDDCSPPTDDLKWIIKECGGEITTDPCECSLVVAPRNHSLEISCSEEVDCPPPVVVEKYILDCVSENMVLTLDDYMEHDVVDDLC</sequence>
<protein>
    <submittedName>
        <fullName evidence="4">BRCT domain-containing protein</fullName>
    </submittedName>
</protein>
<dbReference type="SMART" id="SM00292">
    <property type="entry name" value="BRCT"/>
    <property type="match status" value="1"/>
</dbReference>
<dbReference type="Proteomes" id="UP000050761">
    <property type="component" value="Unassembled WGS sequence"/>
</dbReference>
<evidence type="ECO:0000313" key="4">
    <source>
        <dbReference type="WBParaSite" id="HPBE_0002302801-mRNA-1"/>
    </source>
</evidence>
<dbReference type="EMBL" id="UZAH01034602">
    <property type="protein sequence ID" value="VDP36127.1"/>
    <property type="molecule type" value="Genomic_DNA"/>
</dbReference>
<keyword evidence="3" id="KW-1185">Reference proteome</keyword>
<dbReference type="SUPFAM" id="SSF52113">
    <property type="entry name" value="BRCT domain"/>
    <property type="match status" value="1"/>
</dbReference>
<evidence type="ECO:0000259" key="1">
    <source>
        <dbReference type="PROSITE" id="PS50172"/>
    </source>
</evidence>
<dbReference type="InterPro" id="IPR001357">
    <property type="entry name" value="BRCT_dom"/>
</dbReference>